<feature type="short sequence motif" description="GXSXG" evidence="4">
    <location>
        <begin position="38"/>
        <end position="42"/>
    </location>
</feature>
<dbReference type="GO" id="GO:0016042">
    <property type="term" value="P:lipid catabolic process"/>
    <property type="evidence" value="ECO:0007669"/>
    <property type="project" value="UniProtKB-UniRule"/>
</dbReference>
<evidence type="ECO:0000256" key="1">
    <source>
        <dbReference type="ARBA" id="ARBA00022801"/>
    </source>
</evidence>
<accession>A0A7W7YLW7</accession>
<dbReference type="AlphaFoldDB" id="A0A7W7YLW7"/>
<keyword evidence="1 4" id="KW-0378">Hydrolase</keyword>
<comment type="caution">
    <text evidence="6">The sequence shown here is derived from an EMBL/GenBank/DDBJ whole genome shotgun (WGS) entry which is preliminary data.</text>
</comment>
<dbReference type="Gene3D" id="3.40.1090.10">
    <property type="entry name" value="Cytosolic phospholipase A2 catalytic domain"/>
    <property type="match status" value="2"/>
</dbReference>
<dbReference type="Pfam" id="PF01734">
    <property type="entry name" value="Patatin"/>
    <property type="match status" value="1"/>
</dbReference>
<dbReference type="EMBL" id="JACHIF010000005">
    <property type="protein sequence ID" value="MBB5038620.1"/>
    <property type="molecule type" value="Genomic_DNA"/>
</dbReference>
<dbReference type="InterPro" id="IPR016035">
    <property type="entry name" value="Acyl_Trfase/lysoPLipase"/>
</dbReference>
<dbReference type="InterPro" id="IPR002641">
    <property type="entry name" value="PNPLA_dom"/>
</dbReference>
<dbReference type="InterPro" id="IPR050301">
    <property type="entry name" value="NTE"/>
</dbReference>
<protein>
    <submittedName>
        <fullName evidence="6">NTE family protein</fullName>
    </submittedName>
</protein>
<reference evidence="6 7" key="1">
    <citation type="submission" date="2020-08" db="EMBL/GenBank/DDBJ databases">
        <title>Genomic Encyclopedia of Type Strains, Phase IV (KMG-IV): sequencing the most valuable type-strain genomes for metagenomic binning, comparative biology and taxonomic classification.</title>
        <authorList>
            <person name="Goeker M."/>
        </authorList>
    </citation>
    <scope>NUCLEOTIDE SEQUENCE [LARGE SCALE GENOMIC DNA]</scope>
    <source>
        <strain evidence="6 7">DSM 12251</strain>
    </source>
</reference>
<organism evidence="6 7">
    <name type="scientific">Prosthecobacter dejongeii</name>
    <dbReference type="NCBI Taxonomy" id="48465"/>
    <lineage>
        <taxon>Bacteria</taxon>
        <taxon>Pseudomonadati</taxon>
        <taxon>Verrucomicrobiota</taxon>
        <taxon>Verrucomicrobiia</taxon>
        <taxon>Verrucomicrobiales</taxon>
        <taxon>Verrucomicrobiaceae</taxon>
        <taxon>Prosthecobacter</taxon>
    </lineage>
</organism>
<evidence type="ECO:0000256" key="3">
    <source>
        <dbReference type="ARBA" id="ARBA00023098"/>
    </source>
</evidence>
<dbReference type="PROSITE" id="PS51635">
    <property type="entry name" value="PNPLA"/>
    <property type="match status" value="1"/>
</dbReference>
<sequence length="279" mass="30526">MKPRLAISLGSSFLGFATHAGFLARLHALGVRPTVVGGSSAGAIAAGLYASGLPQDIIRKTVLAHGFRRSFIRRTPWLTHYIRSSFFESNVGAFKTDGAIAYLEKVMGKKQIEDLTAPRFMAAVSNLESCRTHFLTAGPLAQIMVASCCIPTVFAPIPHGGMHCFDGGVAHEAPIDPWLEDPEVDVILMHRVTHTESAPPRLFPLNLFHLASKAHECASEQLHDYRLRLAELHGKKVLVTRTVHSRPVAFSGREMPNYYAAGEAQAQNLYDTQLKAMLT</sequence>
<dbReference type="SUPFAM" id="SSF52151">
    <property type="entry name" value="FabD/lysophospholipase-like"/>
    <property type="match status" value="1"/>
</dbReference>
<feature type="domain" description="PNPLA" evidence="5">
    <location>
        <begin position="7"/>
        <end position="179"/>
    </location>
</feature>
<keyword evidence="2 4" id="KW-0442">Lipid degradation</keyword>
<comment type="caution">
    <text evidence="4">Lacks conserved residue(s) required for the propagation of feature annotation.</text>
</comment>
<keyword evidence="7" id="KW-1185">Reference proteome</keyword>
<proteinExistence type="predicted"/>
<dbReference type="PANTHER" id="PTHR14226:SF78">
    <property type="entry name" value="SLR0060 PROTEIN"/>
    <property type="match status" value="1"/>
</dbReference>
<dbReference type="Proteomes" id="UP000534294">
    <property type="component" value="Unassembled WGS sequence"/>
</dbReference>
<evidence type="ECO:0000313" key="7">
    <source>
        <dbReference type="Proteomes" id="UP000534294"/>
    </source>
</evidence>
<evidence type="ECO:0000313" key="6">
    <source>
        <dbReference type="EMBL" id="MBB5038620.1"/>
    </source>
</evidence>
<dbReference type="PANTHER" id="PTHR14226">
    <property type="entry name" value="NEUROPATHY TARGET ESTERASE/SWISS CHEESE D.MELANOGASTER"/>
    <property type="match status" value="1"/>
</dbReference>
<evidence type="ECO:0000256" key="2">
    <source>
        <dbReference type="ARBA" id="ARBA00022963"/>
    </source>
</evidence>
<dbReference type="RefSeq" id="WP_184209593.1">
    <property type="nucleotide sequence ID" value="NZ_JACHIF010000005.1"/>
</dbReference>
<gene>
    <name evidence="6" type="ORF">HNQ64_002883</name>
</gene>
<feature type="active site" description="Proton acceptor" evidence="4">
    <location>
        <position position="166"/>
    </location>
</feature>
<feature type="short sequence motif" description="DGA/G" evidence="4">
    <location>
        <begin position="166"/>
        <end position="168"/>
    </location>
</feature>
<name>A0A7W7YLW7_9BACT</name>
<evidence type="ECO:0000256" key="4">
    <source>
        <dbReference type="PROSITE-ProRule" id="PRU01161"/>
    </source>
</evidence>
<dbReference type="GO" id="GO:0016787">
    <property type="term" value="F:hydrolase activity"/>
    <property type="evidence" value="ECO:0007669"/>
    <property type="project" value="UniProtKB-UniRule"/>
</dbReference>
<evidence type="ECO:0000259" key="5">
    <source>
        <dbReference type="PROSITE" id="PS51635"/>
    </source>
</evidence>
<keyword evidence="3 4" id="KW-0443">Lipid metabolism</keyword>
<feature type="active site" description="Nucleophile" evidence="4">
    <location>
        <position position="40"/>
    </location>
</feature>